<dbReference type="GO" id="GO:0006887">
    <property type="term" value="P:exocytosis"/>
    <property type="evidence" value="ECO:0007669"/>
    <property type="project" value="TreeGrafter"/>
</dbReference>
<dbReference type="GO" id="GO:0005484">
    <property type="term" value="F:SNAP receptor activity"/>
    <property type="evidence" value="ECO:0007669"/>
    <property type="project" value="TreeGrafter"/>
</dbReference>
<reference evidence="6" key="1">
    <citation type="journal article" date="2023" name="Mol. Phylogenet. Evol.">
        <title>Genome-scale phylogeny and comparative genomics of the fungal order Sordariales.</title>
        <authorList>
            <person name="Hensen N."/>
            <person name="Bonometti L."/>
            <person name="Westerberg I."/>
            <person name="Brannstrom I.O."/>
            <person name="Guillou S."/>
            <person name="Cros-Aarteil S."/>
            <person name="Calhoun S."/>
            <person name="Haridas S."/>
            <person name="Kuo A."/>
            <person name="Mondo S."/>
            <person name="Pangilinan J."/>
            <person name="Riley R."/>
            <person name="LaButti K."/>
            <person name="Andreopoulos B."/>
            <person name="Lipzen A."/>
            <person name="Chen C."/>
            <person name="Yan M."/>
            <person name="Daum C."/>
            <person name="Ng V."/>
            <person name="Clum A."/>
            <person name="Steindorff A."/>
            <person name="Ohm R.A."/>
            <person name="Martin F."/>
            <person name="Silar P."/>
            <person name="Natvig D.O."/>
            <person name="Lalanne C."/>
            <person name="Gautier V."/>
            <person name="Ament-Velasquez S.L."/>
            <person name="Kruys A."/>
            <person name="Hutchinson M.I."/>
            <person name="Powell A.J."/>
            <person name="Barry K."/>
            <person name="Miller A.N."/>
            <person name="Grigoriev I.V."/>
            <person name="Debuchy R."/>
            <person name="Gladieux P."/>
            <person name="Hiltunen Thoren M."/>
            <person name="Johannesson H."/>
        </authorList>
    </citation>
    <scope>NUCLEOTIDE SEQUENCE</scope>
    <source>
        <strain evidence="6">CBS 141.50</strain>
    </source>
</reference>
<name>A0AAN6V129_9PEZI</name>
<feature type="region of interest" description="Disordered" evidence="3">
    <location>
        <begin position="1"/>
        <end position="70"/>
    </location>
</feature>
<dbReference type="InterPro" id="IPR010989">
    <property type="entry name" value="SNARE"/>
</dbReference>
<evidence type="ECO:0000256" key="3">
    <source>
        <dbReference type="SAM" id="MobiDB-lite"/>
    </source>
</evidence>
<dbReference type="GO" id="GO:0000149">
    <property type="term" value="F:SNARE binding"/>
    <property type="evidence" value="ECO:0007669"/>
    <property type="project" value="TreeGrafter"/>
</dbReference>
<sequence>MSYGGYSPYSDNGGGGGRGGGYGSDPFDDRNALQYGGGNHELSSFGQGNSPRAPGYGNSPQQGYGSPRAQNQNSILDECIDIQNGIQDVENKLGALSGLQRRALDDADTSGGSNTKRELDNLTQAIMDQYRALTDRLKKVKSNPDSRQPRNVAQVNKTDRDLRRAIQRFQELEAASRKELHAQAERQARIVHPDATDAEIAQMVDNEAPVFQQAVMGSRAEHANRVLGAVKQRHQDMLAIEKKLMELLNLLDDMQELLTKQEVTVMAIDAHAESAAEEMVKANTELETTVATARSTRKKKWICLGICVTIVLIIVIAVVAYILVNRAASGGGGGNNNNNGNTNGGTNGNTDGTNSNSGSNAGTNTGTGTDTSNTGSTAGQKRGVLQRNLLADLQMNTARAPKIHSDIIPSNRFAGRRGLSNREAEAAAKKRFVVDWQRPDDVQSND</sequence>
<dbReference type="InterPro" id="IPR000727">
    <property type="entry name" value="T_SNARE_dom"/>
</dbReference>
<dbReference type="EMBL" id="MU853592">
    <property type="protein sequence ID" value="KAK4142843.1"/>
    <property type="molecule type" value="Genomic_DNA"/>
</dbReference>
<dbReference type="GO" id="GO:0006886">
    <property type="term" value="P:intracellular protein transport"/>
    <property type="evidence" value="ECO:0007669"/>
    <property type="project" value="TreeGrafter"/>
</dbReference>
<feature type="transmembrane region" description="Helical" evidence="4">
    <location>
        <begin position="301"/>
        <end position="324"/>
    </location>
</feature>
<keyword evidence="7" id="KW-1185">Reference proteome</keyword>
<keyword evidence="4" id="KW-0812">Transmembrane</keyword>
<evidence type="ECO:0000256" key="2">
    <source>
        <dbReference type="SAM" id="Coils"/>
    </source>
</evidence>
<dbReference type="GeneID" id="87817617"/>
<reference evidence="6" key="2">
    <citation type="submission" date="2023-05" db="EMBL/GenBank/DDBJ databases">
        <authorList>
            <consortium name="Lawrence Berkeley National Laboratory"/>
            <person name="Steindorff A."/>
            <person name="Hensen N."/>
            <person name="Bonometti L."/>
            <person name="Westerberg I."/>
            <person name="Brannstrom I.O."/>
            <person name="Guillou S."/>
            <person name="Cros-Aarteil S."/>
            <person name="Calhoun S."/>
            <person name="Haridas S."/>
            <person name="Kuo A."/>
            <person name="Mondo S."/>
            <person name="Pangilinan J."/>
            <person name="Riley R."/>
            <person name="Labutti K."/>
            <person name="Andreopoulos B."/>
            <person name="Lipzen A."/>
            <person name="Chen C."/>
            <person name="Yanf M."/>
            <person name="Daum C."/>
            <person name="Ng V."/>
            <person name="Clum A."/>
            <person name="Ohm R."/>
            <person name="Martin F."/>
            <person name="Silar P."/>
            <person name="Natvig D."/>
            <person name="Lalanne C."/>
            <person name="Gautier V."/>
            <person name="Ament-Velasquez S.L."/>
            <person name="Kruys A."/>
            <person name="Hutchinson M.I."/>
            <person name="Powell A.J."/>
            <person name="Barry K."/>
            <person name="Miller A.N."/>
            <person name="Grigoriev I.V."/>
            <person name="Debuchy R."/>
            <person name="Gladieux P."/>
            <person name="Thoren M.H."/>
            <person name="Johannesson H."/>
        </authorList>
    </citation>
    <scope>NUCLEOTIDE SEQUENCE</scope>
    <source>
        <strain evidence="6">CBS 141.50</strain>
    </source>
</reference>
<dbReference type="PROSITE" id="PS50192">
    <property type="entry name" value="T_SNARE"/>
    <property type="match status" value="1"/>
</dbReference>
<dbReference type="InterPro" id="IPR045242">
    <property type="entry name" value="Syntaxin"/>
</dbReference>
<dbReference type="SUPFAM" id="SSF47661">
    <property type="entry name" value="t-snare proteins"/>
    <property type="match status" value="1"/>
</dbReference>
<evidence type="ECO:0000313" key="6">
    <source>
        <dbReference type="EMBL" id="KAK4142843.1"/>
    </source>
</evidence>
<dbReference type="GO" id="GO:0048278">
    <property type="term" value="P:vesicle docking"/>
    <property type="evidence" value="ECO:0007669"/>
    <property type="project" value="TreeGrafter"/>
</dbReference>
<dbReference type="PANTHER" id="PTHR19957:SF380">
    <property type="entry name" value="SYNTAXIN FAMILY PROTEIN"/>
    <property type="match status" value="1"/>
</dbReference>
<dbReference type="InterPro" id="IPR006011">
    <property type="entry name" value="Syntaxin_N"/>
</dbReference>
<dbReference type="GO" id="GO:0012505">
    <property type="term" value="C:endomembrane system"/>
    <property type="evidence" value="ECO:0007669"/>
    <property type="project" value="TreeGrafter"/>
</dbReference>
<dbReference type="Proteomes" id="UP001302676">
    <property type="component" value="Unassembled WGS sequence"/>
</dbReference>
<feature type="coiled-coil region" evidence="2">
    <location>
        <begin position="237"/>
        <end position="264"/>
    </location>
</feature>
<feature type="compositionally biased region" description="Polar residues" evidence="3">
    <location>
        <begin position="58"/>
        <end position="70"/>
    </location>
</feature>
<protein>
    <submittedName>
        <fullName evidence="6">t-SNARE</fullName>
    </submittedName>
</protein>
<dbReference type="Pfam" id="PF05739">
    <property type="entry name" value="SNARE"/>
    <property type="match status" value="1"/>
</dbReference>
<proteinExistence type="inferred from homology"/>
<dbReference type="GO" id="GO:0005886">
    <property type="term" value="C:plasma membrane"/>
    <property type="evidence" value="ECO:0007669"/>
    <property type="project" value="TreeGrafter"/>
</dbReference>
<keyword evidence="4" id="KW-1133">Transmembrane helix</keyword>
<gene>
    <name evidence="6" type="ORF">C8A04DRAFT_29424</name>
</gene>
<feature type="region of interest" description="Disordered" evidence="3">
    <location>
        <begin position="331"/>
        <end position="382"/>
    </location>
</feature>
<dbReference type="PANTHER" id="PTHR19957">
    <property type="entry name" value="SYNTAXIN"/>
    <property type="match status" value="1"/>
</dbReference>
<comment type="caution">
    <text evidence="6">The sequence shown here is derived from an EMBL/GenBank/DDBJ whole genome shotgun (WGS) entry which is preliminary data.</text>
</comment>
<keyword evidence="4" id="KW-0472">Membrane</keyword>
<accession>A0AAN6V129</accession>
<feature type="region of interest" description="Disordered" evidence="3">
    <location>
        <begin position="139"/>
        <end position="159"/>
    </location>
</feature>
<evidence type="ECO:0000313" key="7">
    <source>
        <dbReference type="Proteomes" id="UP001302676"/>
    </source>
</evidence>
<keyword evidence="2" id="KW-0175">Coiled coil</keyword>
<feature type="compositionally biased region" description="Basic and acidic residues" evidence="3">
    <location>
        <begin position="139"/>
        <end position="148"/>
    </location>
</feature>
<feature type="compositionally biased region" description="Gly residues" evidence="3">
    <location>
        <begin position="12"/>
        <end position="23"/>
    </location>
</feature>
<evidence type="ECO:0000256" key="1">
    <source>
        <dbReference type="ARBA" id="ARBA00009063"/>
    </source>
</evidence>
<dbReference type="RefSeq" id="XP_062636214.1">
    <property type="nucleotide sequence ID" value="XM_062781004.1"/>
</dbReference>
<feature type="domain" description="T-SNARE coiled-coil homology" evidence="5">
    <location>
        <begin position="227"/>
        <end position="289"/>
    </location>
</feature>
<dbReference type="Gene3D" id="1.20.58.70">
    <property type="match status" value="1"/>
</dbReference>
<evidence type="ECO:0000256" key="4">
    <source>
        <dbReference type="SAM" id="Phobius"/>
    </source>
</evidence>
<organism evidence="6 7">
    <name type="scientific">Dichotomopilus funicola</name>
    <dbReference type="NCBI Taxonomy" id="1934379"/>
    <lineage>
        <taxon>Eukaryota</taxon>
        <taxon>Fungi</taxon>
        <taxon>Dikarya</taxon>
        <taxon>Ascomycota</taxon>
        <taxon>Pezizomycotina</taxon>
        <taxon>Sordariomycetes</taxon>
        <taxon>Sordariomycetidae</taxon>
        <taxon>Sordariales</taxon>
        <taxon>Chaetomiaceae</taxon>
        <taxon>Dichotomopilus</taxon>
    </lineage>
</organism>
<dbReference type="AlphaFoldDB" id="A0AAN6V129"/>
<comment type="similarity">
    <text evidence="1">Belongs to the syntaxin family.</text>
</comment>
<dbReference type="GO" id="GO:0006906">
    <property type="term" value="P:vesicle fusion"/>
    <property type="evidence" value="ECO:0007669"/>
    <property type="project" value="TreeGrafter"/>
</dbReference>
<feature type="compositionally biased region" description="Low complexity" evidence="3">
    <location>
        <begin position="1"/>
        <end position="11"/>
    </location>
</feature>
<dbReference type="Pfam" id="PF00804">
    <property type="entry name" value="Syntaxin"/>
    <property type="match status" value="1"/>
</dbReference>
<evidence type="ECO:0000259" key="5">
    <source>
        <dbReference type="PROSITE" id="PS50192"/>
    </source>
</evidence>
<feature type="compositionally biased region" description="Low complexity" evidence="3">
    <location>
        <begin position="348"/>
        <end position="379"/>
    </location>
</feature>
<dbReference type="CDD" id="cd15849">
    <property type="entry name" value="SNARE_Sso1"/>
    <property type="match status" value="1"/>
</dbReference>
<dbReference type="GO" id="GO:0031201">
    <property type="term" value="C:SNARE complex"/>
    <property type="evidence" value="ECO:0007669"/>
    <property type="project" value="TreeGrafter"/>
</dbReference>
<feature type="compositionally biased region" description="Polar residues" evidence="3">
    <location>
        <begin position="41"/>
        <end position="50"/>
    </location>
</feature>